<comment type="caution">
    <text evidence="1">The sequence shown here is derived from an EMBL/GenBank/DDBJ whole genome shotgun (WGS) entry which is preliminary data.</text>
</comment>
<keyword evidence="2" id="KW-1185">Reference proteome</keyword>
<dbReference type="EMBL" id="JAHHUM010001002">
    <property type="protein sequence ID" value="KAK5615114.1"/>
    <property type="molecule type" value="Genomic_DNA"/>
</dbReference>
<gene>
    <name evidence="1" type="ORF">CRENBAI_005518</name>
</gene>
<reference evidence="1 2" key="1">
    <citation type="submission" date="2021-06" db="EMBL/GenBank/DDBJ databases">
        <authorList>
            <person name="Palmer J.M."/>
        </authorList>
    </citation>
    <scope>NUCLEOTIDE SEQUENCE [LARGE SCALE GENOMIC DNA]</scope>
    <source>
        <strain evidence="1 2">MEX-2019</strain>
        <tissue evidence="1">Muscle</tissue>
    </source>
</reference>
<dbReference type="AlphaFoldDB" id="A0AAV9S240"/>
<dbReference type="Proteomes" id="UP001311232">
    <property type="component" value="Unassembled WGS sequence"/>
</dbReference>
<sequence length="93" mass="10470">MPCAKKNYLARKVNDLLSGLYSFYKENCVNRANLRSSFEEIGMKHLMPTRTLIQPLPSSCGLSEASGLEGRFSWCTETSREGDDPDDENCDET</sequence>
<protein>
    <submittedName>
        <fullName evidence="1">Uncharacterized protein</fullName>
    </submittedName>
</protein>
<evidence type="ECO:0000313" key="1">
    <source>
        <dbReference type="EMBL" id="KAK5615114.1"/>
    </source>
</evidence>
<name>A0AAV9S240_9TELE</name>
<proteinExistence type="predicted"/>
<organism evidence="1 2">
    <name type="scientific">Crenichthys baileyi</name>
    <name type="common">White River springfish</name>
    <dbReference type="NCBI Taxonomy" id="28760"/>
    <lineage>
        <taxon>Eukaryota</taxon>
        <taxon>Metazoa</taxon>
        <taxon>Chordata</taxon>
        <taxon>Craniata</taxon>
        <taxon>Vertebrata</taxon>
        <taxon>Euteleostomi</taxon>
        <taxon>Actinopterygii</taxon>
        <taxon>Neopterygii</taxon>
        <taxon>Teleostei</taxon>
        <taxon>Neoteleostei</taxon>
        <taxon>Acanthomorphata</taxon>
        <taxon>Ovalentaria</taxon>
        <taxon>Atherinomorphae</taxon>
        <taxon>Cyprinodontiformes</taxon>
        <taxon>Goodeidae</taxon>
        <taxon>Crenichthys</taxon>
    </lineage>
</organism>
<accession>A0AAV9S240</accession>
<evidence type="ECO:0000313" key="2">
    <source>
        <dbReference type="Proteomes" id="UP001311232"/>
    </source>
</evidence>